<organism evidence="11 12">
    <name type="scientific">Fusarium mangiferae</name>
    <name type="common">Mango malformation disease fungus</name>
    <dbReference type="NCBI Taxonomy" id="192010"/>
    <lineage>
        <taxon>Eukaryota</taxon>
        <taxon>Fungi</taxon>
        <taxon>Dikarya</taxon>
        <taxon>Ascomycota</taxon>
        <taxon>Pezizomycotina</taxon>
        <taxon>Sordariomycetes</taxon>
        <taxon>Hypocreomycetidae</taxon>
        <taxon>Hypocreales</taxon>
        <taxon>Nectriaceae</taxon>
        <taxon>Fusarium</taxon>
        <taxon>Fusarium fujikuroi species complex</taxon>
    </lineage>
</organism>
<dbReference type="GeneID" id="65087631"/>
<dbReference type="InterPro" id="IPR026891">
    <property type="entry name" value="Fn3-like"/>
</dbReference>
<dbReference type="SMART" id="SM01217">
    <property type="entry name" value="Fn3_like"/>
    <property type="match status" value="1"/>
</dbReference>
<evidence type="ECO:0000313" key="11">
    <source>
        <dbReference type="EMBL" id="CVK98916.1"/>
    </source>
</evidence>
<dbReference type="InterPro" id="IPR001764">
    <property type="entry name" value="Glyco_hydro_3_N"/>
</dbReference>
<name>A0A1L7TVT0_FUSMA</name>
<dbReference type="Pfam" id="PF00933">
    <property type="entry name" value="Glyco_hydro_3"/>
    <property type="match status" value="1"/>
</dbReference>
<keyword evidence="8" id="KW-0326">Glycosidase</keyword>
<proteinExistence type="inferred from homology"/>
<dbReference type="PANTHER" id="PTHR42715:SF3">
    <property type="entry name" value="BETA-GLUCOSIDASE B-RELATED"/>
    <property type="match status" value="1"/>
</dbReference>
<keyword evidence="6" id="KW-0325">Glycoprotein</keyword>
<keyword evidence="5" id="KW-0378">Hydrolase</keyword>
<evidence type="ECO:0000256" key="8">
    <source>
        <dbReference type="ARBA" id="ARBA00023295"/>
    </source>
</evidence>
<dbReference type="Pfam" id="PF01915">
    <property type="entry name" value="Glyco_hydro_3_C"/>
    <property type="match status" value="1"/>
</dbReference>
<feature type="domain" description="Fibronectin type III-like" evidence="10">
    <location>
        <begin position="668"/>
        <end position="734"/>
    </location>
</feature>
<dbReference type="Gene3D" id="3.40.50.1700">
    <property type="entry name" value="Glycoside hydrolase family 3 C-terminal domain"/>
    <property type="match status" value="1"/>
</dbReference>
<keyword evidence="9" id="KW-0624">Polysaccharide degradation</keyword>
<dbReference type="PANTHER" id="PTHR42715">
    <property type="entry name" value="BETA-GLUCOSIDASE"/>
    <property type="match status" value="1"/>
</dbReference>
<evidence type="ECO:0000256" key="7">
    <source>
        <dbReference type="ARBA" id="ARBA00023277"/>
    </source>
</evidence>
<dbReference type="EC" id="3.2.1.21" evidence="4"/>
<evidence type="ECO:0000259" key="10">
    <source>
        <dbReference type="SMART" id="SM01217"/>
    </source>
</evidence>
<dbReference type="SUPFAM" id="SSF52279">
    <property type="entry name" value="Beta-D-glucan exohydrolase, C-terminal domain"/>
    <property type="match status" value="1"/>
</dbReference>
<dbReference type="InterPro" id="IPR050288">
    <property type="entry name" value="Cellulose_deg_GH3"/>
</dbReference>
<dbReference type="SUPFAM" id="SSF51445">
    <property type="entry name" value="(Trans)glycosidases"/>
    <property type="match status" value="1"/>
</dbReference>
<sequence length="747" mass="81893">MKSAILTIQAHQHQAHDHEISQPLTFDKAVREVEQGQDSSAVAIRLLAEMSSAERLHLLDGDVPFWEGLREILCDRYNRRPFVMGAIPRLNIPGVKFTDGPRGIVMGSSTAFPIAMARGATWDIDLERRVGNAIGLEGKAQGANLFAGVCINLPRHPAWGRIQETYGEDPILLGEFGTALTQGVQNHIMACVKHFALNSIENARFRVDVQVDEDVLHEVYLAHFKRVIESGVASVMSSYNSVNGEWAGQSRLLLTEILRDQWNFAGFVMSDFIFGLRDAAISLKNGLDIEAPFAQQRAMHLNDALKSGGISSVDVGKAAMNILRTKLEFGSLLVQEAPDESVVFCEEHRQLAREVAGRSMVLLKNDLINGNPILPLKTETLSRLAVVGRLANKPNTGDKGSSQVFSPTIVTPYQGLKSEVPGAEVILEDNDDPEAAREAAKQADVAVVIVGYDAGDEGEYVVPSLQNDPCLSELFPRTRNPGEEEMLSIVQGNPAQGKQESALEVGAGGDRRSLRLRSRDVQVINAVASVNSHTIVVLVCAGAVIMEEWKGKAPAILVSWYAGAEGGHALADVLLGRVDTGGRLPFSIPQDESHLPELDIEASSIKYDRWYGQALLDKLGVDAAFPLGYGLSYTKFQFRNLECVYLTEQRIIHVALDVENIGLRSGHHVAQVYGYPKMVDFPHRVLLGFGSVYLQSRESRRICIEASLRPIERWVNGKFCLLVSSVEIEVAGHAGDKEAIRKVCKLF</sequence>
<dbReference type="RefSeq" id="XP_041685522.1">
    <property type="nucleotide sequence ID" value="XM_041835349.1"/>
</dbReference>
<dbReference type="InterPro" id="IPR013783">
    <property type="entry name" value="Ig-like_fold"/>
</dbReference>
<dbReference type="InterPro" id="IPR036962">
    <property type="entry name" value="Glyco_hydro_3_N_sf"/>
</dbReference>
<evidence type="ECO:0000256" key="3">
    <source>
        <dbReference type="ARBA" id="ARBA00005336"/>
    </source>
</evidence>
<dbReference type="Proteomes" id="UP000184255">
    <property type="component" value="Unassembled WGS sequence"/>
</dbReference>
<evidence type="ECO:0000256" key="1">
    <source>
        <dbReference type="ARBA" id="ARBA00000448"/>
    </source>
</evidence>
<protein>
    <recommendedName>
        <fullName evidence="4">beta-glucosidase</fullName>
        <ecNumber evidence="4">3.2.1.21</ecNumber>
    </recommendedName>
</protein>
<evidence type="ECO:0000313" key="12">
    <source>
        <dbReference type="Proteomes" id="UP000184255"/>
    </source>
</evidence>
<dbReference type="VEuPathDB" id="FungiDB:FMAN_08371"/>
<keyword evidence="12" id="KW-1185">Reference proteome</keyword>
<dbReference type="Gene3D" id="2.60.40.10">
    <property type="entry name" value="Immunoglobulins"/>
    <property type="match status" value="1"/>
</dbReference>
<evidence type="ECO:0000256" key="4">
    <source>
        <dbReference type="ARBA" id="ARBA00012744"/>
    </source>
</evidence>
<comment type="similarity">
    <text evidence="3">Belongs to the glycosyl hydrolase 3 family.</text>
</comment>
<comment type="caution">
    <text evidence="11">The sequence shown here is derived from an EMBL/GenBank/DDBJ whole genome shotgun (WGS) entry which is preliminary data.</text>
</comment>
<evidence type="ECO:0000256" key="6">
    <source>
        <dbReference type="ARBA" id="ARBA00023180"/>
    </source>
</evidence>
<dbReference type="InterPro" id="IPR002772">
    <property type="entry name" value="Glyco_hydro_3_C"/>
</dbReference>
<dbReference type="GO" id="GO:0009251">
    <property type="term" value="P:glucan catabolic process"/>
    <property type="evidence" value="ECO:0007669"/>
    <property type="project" value="TreeGrafter"/>
</dbReference>
<keyword evidence="7" id="KW-0119">Carbohydrate metabolism</keyword>
<comment type="catalytic activity">
    <reaction evidence="1">
        <text>Hydrolysis of terminal, non-reducing beta-D-glucosyl residues with release of beta-D-glucose.</text>
        <dbReference type="EC" id="3.2.1.21"/>
    </reaction>
</comment>
<accession>A0A1L7TVT0</accession>
<dbReference type="InterPro" id="IPR036881">
    <property type="entry name" value="Glyco_hydro_3_C_sf"/>
</dbReference>
<reference evidence="12" key="1">
    <citation type="journal article" date="2016" name="Genome Biol. Evol.">
        <title>Comparative 'omics' of the Fusarium fujikuroi species complex highlights differences in genetic potential and metabolite synthesis.</title>
        <authorList>
            <person name="Niehaus E.-M."/>
            <person name="Muensterkoetter M."/>
            <person name="Proctor R.H."/>
            <person name="Brown D.W."/>
            <person name="Sharon A."/>
            <person name="Idan Y."/>
            <person name="Oren-Young L."/>
            <person name="Sieber C.M."/>
            <person name="Novak O."/>
            <person name="Pencik A."/>
            <person name="Tarkowska D."/>
            <person name="Hromadova K."/>
            <person name="Freeman S."/>
            <person name="Maymon M."/>
            <person name="Elazar M."/>
            <person name="Youssef S.A."/>
            <person name="El-Shabrawy E.S.M."/>
            <person name="Shalaby A.B.A."/>
            <person name="Houterman P."/>
            <person name="Brock N.L."/>
            <person name="Burkhardt I."/>
            <person name="Tsavkelova E.A."/>
            <person name="Dickschat J.S."/>
            <person name="Galuszka P."/>
            <person name="Gueldener U."/>
            <person name="Tudzynski B."/>
        </authorList>
    </citation>
    <scope>NUCLEOTIDE SEQUENCE [LARGE SCALE GENOMIC DNA]</scope>
    <source>
        <strain evidence="12">MRC7560</strain>
    </source>
</reference>
<dbReference type="InterPro" id="IPR017853">
    <property type="entry name" value="GH"/>
</dbReference>
<comment type="pathway">
    <text evidence="2">Glycan metabolism; cellulose degradation.</text>
</comment>
<dbReference type="Gene3D" id="3.20.20.300">
    <property type="entry name" value="Glycoside hydrolase, family 3, N-terminal domain"/>
    <property type="match status" value="1"/>
</dbReference>
<evidence type="ECO:0000256" key="5">
    <source>
        <dbReference type="ARBA" id="ARBA00022801"/>
    </source>
</evidence>
<gene>
    <name evidence="11" type="ORF">FMAN_08371</name>
</gene>
<evidence type="ECO:0000256" key="2">
    <source>
        <dbReference type="ARBA" id="ARBA00004987"/>
    </source>
</evidence>
<dbReference type="AlphaFoldDB" id="A0A1L7TVT0"/>
<dbReference type="EMBL" id="FCQH01000009">
    <property type="protein sequence ID" value="CVK98916.1"/>
    <property type="molecule type" value="Genomic_DNA"/>
</dbReference>
<dbReference type="GO" id="GO:0008422">
    <property type="term" value="F:beta-glucosidase activity"/>
    <property type="evidence" value="ECO:0007669"/>
    <property type="project" value="UniProtKB-EC"/>
</dbReference>
<evidence type="ECO:0000256" key="9">
    <source>
        <dbReference type="ARBA" id="ARBA00023326"/>
    </source>
</evidence>
<dbReference type="PRINTS" id="PR00133">
    <property type="entry name" value="GLHYDRLASE3"/>
</dbReference>